<keyword evidence="5 14" id="KW-0285">Flavoprotein</keyword>
<organism evidence="16 17">
    <name type="scientific">bacterium (Candidatus Blackallbacteria) CG17_big_fil_post_rev_8_21_14_2_50_48_46</name>
    <dbReference type="NCBI Taxonomy" id="2014261"/>
    <lineage>
        <taxon>Bacteria</taxon>
        <taxon>Candidatus Blackallbacteria</taxon>
    </lineage>
</organism>
<evidence type="ECO:0000256" key="6">
    <source>
        <dbReference type="ARBA" id="ARBA00022643"/>
    </source>
</evidence>
<evidence type="ECO:0000313" key="16">
    <source>
        <dbReference type="EMBL" id="PIW17356.1"/>
    </source>
</evidence>
<dbReference type="Pfam" id="PF01512">
    <property type="entry name" value="Complex1_51K"/>
    <property type="match status" value="1"/>
</dbReference>
<evidence type="ECO:0000256" key="7">
    <source>
        <dbReference type="ARBA" id="ARBA00022719"/>
    </source>
</evidence>
<dbReference type="GO" id="GO:0051287">
    <property type="term" value="F:NAD binding"/>
    <property type="evidence" value="ECO:0007669"/>
    <property type="project" value="UniProtKB-UniRule"/>
</dbReference>
<dbReference type="EC" id="7.1.1.-" evidence="14"/>
<gene>
    <name evidence="16" type="ORF">COW36_09275</name>
</gene>
<evidence type="ECO:0000256" key="3">
    <source>
        <dbReference type="ARBA" id="ARBA00007523"/>
    </source>
</evidence>
<dbReference type="GO" id="GO:0051539">
    <property type="term" value="F:4 iron, 4 sulfur cluster binding"/>
    <property type="evidence" value="ECO:0007669"/>
    <property type="project" value="UniProtKB-UniRule"/>
</dbReference>
<name>A0A2M7G651_9BACT</name>
<dbReference type="Proteomes" id="UP000231019">
    <property type="component" value="Unassembled WGS sequence"/>
</dbReference>
<dbReference type="Gene3D" id="3.10.20.600">
    <property type="match status" value="1"/>
</dbReference>
<evidence type="ECO:0000256" key="1">
    <source>
        <dbReference type="ARBA" id="ARBA00001917"/>
    </source>
</evidence>
<keyword evidence="10 14" id="KW-0408">Iron</keyword>
<dbReference type="Pfam" id="PF10589">
    <property type="entry name" value="NADH_4Fe-4S"/>
    <property type="match status" value="1"/>
</dbReference>
<keyword evidence="9" id="KW-1278">Translocase</keyword>
<dbReference type="InterPro" id="IPR011538">
    <property type="entry name" value="Nuo51_FMN-bd"/>
</dbReference>
<keyword evidence="12 14" id="KW-0520">NAD</keyword>
<dbReference type="InterPro" id="IPR011537">
    <property type="entry name" value="NADH-UbQ_OxRdtase_suF"/>
</dbReference>
<dbReference type="SUPFAM" id="SSF142019">
    <property type="entry name" value="Nqo1 FMN-binding domain-like"/>
    <property type="match status" value="1"/>
</dbReference>
<keyword evidence="6 14" id="KW-0288">FMN</keyword>
<dbReference type="SUPFAM" id="SSF140490">
    <property type="entry name" value="Nqo1C-terminal domain-like"/>
    <property type="match status" value="1"/>
</dbReference>
<dbReference type="GO" id="GO:0048038">
    <property type="term" value="F:quinone binding"/>
    <property type="evidence" value="ECO:0007669"/>
    <property type="project" value="UniProtKB-KW"/>
</dbReference>
<dbReference type="InterPro" id="IPR054765">
    <property type="entry name" value="SLBB_dom"/>
</dbReference>
<evidence type="ECO:0000256" key="8">
    <source>
        <dbReference type="ARBA" id="ARBA00022723"/>
    </source>
</evidence>
<evidence type="ECO:0000256" key="11">
    <source>
        <dbReference type="ARBA" id="ARBA00023014"/>
    </source>
</evidence>
<dbReference type="PROSITE" id="PS00644">
    <property type="entry name" value="COMPLEX1_51K_1"/>
    <property type="match status" value="1"/>
</dbReference>
<comment type="caution">
    <text evidence="16">The sequence shown here is derived from an EMBL/GenBank/DDBJ whole genome shotgun (WGS) entry which is preliminary data.</text>
</comment>
<dbReference type="GO" id="GO:0045333">
    <property type="term" value="P:cellular respiration"/>
    <property type="evidence" value="ECO:0007669"/>
    <property type="project" value="TreeGrafter"/>
</dbReference>
<dbReference type="GO" id="GO:0003954">
    <property type="term" value="F:NADH dehydrogenase activity"/>
    <property type="evidence" value="ECO:0007669"/>
    <property type="project" value="TreeGrafter"/>
</dbReference>
<dbReference type="PANTHER" id="PTHR11780:SF10">
    <property type="entry name" value="NADH DEHYDROGENASE [UBIQUINONE] FLAVOPROTEIN 1, MITOCHONDRIAL"/>
    <property type="match status" value="1"/>
</dbReference>
<dbReference type="PROSITE" id="PS00645">
    <property type="entry name" value="COMPLEX1_51K_2"/>
    <property type="match status" value="1"/>
</dbReference>
<dbReference type="EMBL" id="PFFQ01000024">
    <property type="protein sequence ID" value="PIW17356.1"/>
    <property type="molecule type" value="Genomic_DNA"/>
</dbReference>
<keyword evidence="7 14" id="KW-0874">Quinone</keyword>
<dbReference type="SMART" id="SM00928">
    <property type="entry name" value="NADH_4Fe-4S"/>
    <property type="match status" value="1"/>
</dbReference>
<keyword evidence="4 14" id="KW-0004">4Fe-4S</keyword>
<dbReference type="Gene3D" id="3.40.50.11540">
    <property type="entry name" value="NADH-ubiquinone oxidoreductase 51kDa subunit"/>
    <property type="match status" value="1"/>
</dbReference>
<evidence type="ECO:0000256" key="14">
    <source>
        <dbReference type="RuleBase" id="RU364066"/>
    </source>
</evidence>
<dbReference type="FunFam" id="3.10.20.600:FF:000003">
    <property type="entry name" value="NADH-quinone oxidoreductase subunit F"/>
    <property type="match status" value="1"/>
</dbReference>
<sequence length="422" mass="45707">MAPKVKILSNYFGVDQAWTYDHYVARGGYETAKKVLSEFQPDEVTAEVKTSGLRGRGGAGFPAGMKWSFLAKPEGVPRYLTVNADESEPGTFKDRQIMEWDPHMLVEGILISSYALGVHQAFVYIRGEFHLPEVHLSQAVAEAYAQGVIGEKCLGTDFKLDIVVHRGAGAYICGEETALLESLEGKRGYPRLKPPFPAVAGLFGCPTIINNVETIANIPWILQNGGKAYAELGTEKSPGTRLFGISGHVNKPGVYEEELGIPLMTLINEYGGGVRGGKKLKAVIPGGSSTPVLTPEECETITMDYEALAAAGTMFGSAGIIVMDEDTHMVEVITNLLHFYAHESCGQCSPCREGTGWLHRTMKNLLKGQGTADDVEKILDIANQMEGRTVCPLAAAATMPTRSYLTKFRSEFEALLPKLAGV</sequence>
<dbReference type="Gene3D" id="1.20.1440.230">
    <property type="entry name" value="NADH-ubiquinone oxidoreductase 51kDa subunit, iron-sulphur binding domain"/>
    <property type="match status" value="1"/>
</dbReference>
<dbReference type="FunFam" id="3.40.50.11540:FF:000001">
    <property type="entry name" value="NADH dehydrogenase [ubiquinone] flavoprotein 1, mitochondrial"/>
    <property type="match status" value="1"/>
</dbReference>
<evidence type="ECO:0000256" key="13">
    <source>
        <dbReference type="ARBA" id="ARBA00047712"/>
    </source>
</evidence>
<evidence type="ECO:0000256" key="10">
    <source>
        <dbReference type="ARBA" id="ARBA00023004"/>
    </source>
</evidence>
<dbReference type="NCBIfam" id="NF010120">
    <property type="entry name" value="PRK13596.1"/>
    <property type="match status" value="1"/>
</dbReference>
<evidence type="ECO:0000313" key="17">
    <source>
        <dbReference type="Proteomes" id="UP000231019"/>
    </source>
</evidence>
<comment type="cofactor">
    <cofactor evidence="2 14">
        <name>[4Fe-4S] cluster</name>
        <dbReference type="ChEBI" id="CHEBI:49883"/>
    </cofactor>
</comment>
<keyword evidence="11 14" id="KW-0411">Iron-sulfur</keyword>
<dbReference type="InterPro" id="IPR037207">
    <property type="entry name" value="Nuop51_4Fe4S-bd_sf"/>
</dbReference>
<evidence type="ECO:0000259" key="15">
    <source>
        <dbReference type="SMART" id="SM00928"/>
    </source>
</evidence>
<dbReference type="NCBIfam" id="TIGR01959">
    <property type="entry name" value="nuoF_fam"/>
    <property type="match status" value="1"/>
</dbReference>
<evidence type="ECO:0000256" key="12">
    <source>
        <dbReference type="ARBA" id="ARBA00023027"/>
    </source>
</evidence>
<feature type="domain" description="NADH-ubiquinone oxidoreductase 51kDa subunit iron-sulphur binding" evidence="15">
    <location>
        <begin position="330"/>
        <end position="375"/>
    </location>
</feature>
<comment type="catalytic activity">
    <reaction evidence="13 14">
        <text>a quinone + NADH + 5 H(+)(in) = a quinol + NAD(+) + 4 H(+)(out)</text>
        <dbReference type="Rhea" id="RHEA:57888"/>
        <dbReference type="ChEBI" id="CHEBI:15378"/>
        <dbReference type="ChEBI" id="CHEBI:24646"/>
        <dbReference type="ChEBI" id="CHEBI:57540"/>
        <dbReference type="ChEBI" id="CHEBI:57945"/>
        <dbReference type="ChEBI" id="CHEBI:132124"/>
    </reaction>
</comment>
<dbReference type="SUPFAM" id="SSF142984">
    <property type="entry name" value="Nqo1 middle domain-like"/>
    <property type="match status" value="1"/>
</dbReference>
<dbReference type="GO" id="GO:0008137">
    <property type="term" value="F:NADH dehydrogenase (ubiquinone) activity"/>
    <property type="evidence" value="ECO:0007669"/>
    <property type="project" value="InterPro"/>
</dbReference>
<comment type="cofactor">
    <cofactor evidence="1 14">
        <name>FMN</name>
        <dbReference type="ChEBI" id="CHEBI:58210"/>
    </cofactor>
</comment>
<dbReference type="InterPro" id="IPR001949">
    <property type="entry name" value="NADH-UbQ_OxRdtase_51kDa_CS"/>
</dbReference>
<dbReference type="GO" id="GO:0046872">
    <property type="term" value="F:metal ion binding"/>
    <property type="evidence" value="ECO:0007669"/>
    <property type="project" value="UniProtKB-KW"/>
</dbReference>
<proteinExistence type="inferred from homology"/>
<dbReference type="InterPro" id="IPR050837">
    <property type="entry name" value="ComplexI_51kDa_subunit"/>
</dbReference>
<dbReference type="GO" id="GO:0010181">
    <property type="term" value="F:FMN binding"/>
    <property type="evidence" value="ECO:0007669"/>
    <property type="project" value="InterPro"/>
</dbReference>
<dbReference type="AlphaFoldDB" id="A0A2M7G651"/>
<accession>A0A2M7G651</accession>
<keyword evidence="8 14" id="KW-0479">Metal-binding</keyword>
<evidence type="ECO:0000256" key="2">
    <source>
        <dbReference type="ARBA" id="ARBA00001966"/>
    </source>
</evidence>
<dbReference type="Gene3D" id="6.10.250.1450">
    <property type="match status" value="1"/>
</dbReference>
<reference evidence="16 17" key="1">
    <citation type="submission" date="2017-09" db="EMBL/GenBank/DDBJ databases">
        <title>Depth-based differentiation of microbial function through sediment-hosted aquifers and enrichment of novel symbionts in the deep terrestrial subsurface.</title>
        <authorList>
            <person name="Probst A.J."/>
            <person name="Ladd B."/>
            <person name="Jarett J.K."/>
            <person name="Geller-Mcgrath D.E."/>
            <person name="Sieber C.M."/>
            <person name="Emerson J.B."/>
            <person name="Anantharaman K."/>
            <person name="Thomas B.C."/>
            <person name="Malmstrom R."/>
            <person name="Stieglmeier M."/>
            <person name="Klingl A."/>
            <person name="Woyke T."/>
            <person name="Ryan C.M."/>
            <person name="Banfield J.F."/>
        </authorList>
    </citation>
    <scope>NUCLEOTIDE SEQUENCE [LARGE SCALE GENOMIC DNA]</scope>
    <source>
        <strain evidence="16">CG17_big_fil_post_rev_8_21_14_2_50_48_46</strain>
    </source>
</reference>
<dbReference type="InterPro" id="IPR037225">
    <property type="entry name" value="Nuo51_FMN-bd_sf"/>
</dbReference>
<dbReference type="FunFam" id="1.20.1440.230:FF:000001">
    <property type="entry name" value="Mitochondrial NADH dehydrogenase flavoprotein 1"/>
    <property type="match status" value="1"/>
</dbReference>
<dbReference type="Pfam" id="PF22461">
    <property type="entry name" value="SLBB_2"/>
    <property type="match status" value="1"/>
</dbReference>
<evidence type="ECO:0000256" key="5">
    <source>
        <dbReference type="ARBA" id="ARBA00022630"/>
    </source>
</evidence>
<keyword evidence="16" id="KW-0560">Oxidoreductase</keyword>
<comment type="similarity">
    <text evidence="3 14">Belongs to the complex I 51 kDa subunit family.</text>
</comment>
<comment type="function">
    <text evidence="14">NDH-1 shuttles electrons from NADH, via FMN and iron-sulfur (Fe-S) centers, to quinones in the respiratory chain.</text>
</comment>
<dbReference type="PANTHER" id="PTHR11780">
    <property type="entry name" value="NADH-UBIQUINONE OXIDOREDUCTASE FLAVOPROTEIN 1 NDUFV1"/>
    <property type="match status" value="1"/>
</dbReference>
<dbReference type="InterPro" id="IPR019575">
    <property type="entry name" value="Nuop51_4Fe4S-bd"/>
</dbReference>
<evidence type="ECO:0000256" key="9">
    <source>
        <dbReference type="ARBA" id="ARBA00022967"/>
    </source>
</evidence>
<protein>
    <recommendedName>
        <fullName evidence="14">NADH-quinone oxidoreductase subunit F</fullName>
        <ecNumber evidence="14">7.1.1.-</ecNumber>
    </recommendedName>
</protein>
<evidence type="ECO:0000256" key="4">
    <source>
        <dbReference type="ARBA" id="ARBA00022485"/>
    </source>
</evidence>